<protein>
    <recommendedName>
        <fullName evidence="10">Glycosyltransferase RgtA/B/C/D-like domain-containing protein</fullName>
    </recommendedName>
</protein>
<dbReference type="PANTHER" id="PTHR33908:SF3">
    <property type="entry name" value="UNDECAPRENYL PHOSPHATE-ALPHA-4-AMINO-4-DEOXY-L-ARABINOSE ARABINOSYL TRANSFERASE"/>
    <property type="match status" value="1"/>
</dbReference>
<evidence type="ECO:0000256" key="1">
    <source>
        <dbReference type="ARBA" id="ARBA00004651"/>
    </source>
</evidence>
<evidence type="ECO:0000256" key="3">
    <source>
        <dbReference type="ARBA" id="ARBA00022676"/>
    </source>
</evidence>
<evidence type="ECO:0000256" key="5">
    <source>
        <dbReference type="ARBA" id="ARBA00022692"/>
    </source>
</evidence>
<proteinExistence type="predicted"/>
<gene>
    <name evidence="9" type="ORF">METZ01_LOCUS457340</name>
</gene>
<dbReference type="EMBL" id="UINC01190357">
    <property type="protein sequence ID" value="SVE04486.1"/>
    <property type="molecule type" value="Genomic_DNA"/>
</dbReference>
<keyword evidence="2" id="KW-1003">Cell membrane</keyword>
<feature type="non-terminal residue" evidence="9">
    <location>
        <position position="130"/>
    </location>
</feature>
<evidence type="ECO:0000256" key="4">
    <source>
        <dbReference type="ARBA" id="ARBA00022679"/>
    </source>
</evidence>
<sequence>MSHYINLPLKALVKLIGFVKAREVIWLVAFIVIVSAPLRLYQLNTHPPGLFGDEAADGLDALSIISGNRPLFLTENNGREPLHAYLVALSLDALGRTPVAVRLPSALASTLTVLTIFLATRAIIGTRIAL</sequence>
<feature type="transmembrane region" description="Helical" evidence="8">
    <location>
        <begin position="106"/>
        <end position="124"/>
    </location>
</feature>
<organism evidence="9">
    <name type="scientific">marine metagenome</name>
    <dbReference type="NCBI Taxonomy" id="408172"/>
    <lineage>
        <taxon>unclassified sequences</taxon>
        <taxon>metagenomes</taxon>
        <taxon>ecological metagenomes</taxon>
    </lineage>
</organism>
<dbReference type="PANTHER" id="PTHR33908">
    <property type="entry name" value="MANNOSYLTRANSFERASE YKCB-RELATED"/>
    <property type="match status" value="1"/>
</dbReference>
<keyword evidence="3" id="KW-0328">Glycosyltransferase</keyword>
<dbReference type="GO" id="GO:0008610">
    <property type="term" value="P:lipid biosynthetic process"/>
    <property type="evidence" value="ECO:0007669"/>
    <property type="project" value="UniProtKB-ARBA"/>
</dbReference>
<evidence type="ECO:0000256" key="2">
    <source>
        <dbReference type="ARBA" id="ARBA00022475"/>
    </source>
</evidence>
<comment type="subcellular location">
    <subcellularLocation>
        <location evidence="1">Cell membrane</location>
        <topology evidence="1">Multi-pass membrane protein</topology>
    </subcellularLocation>
</comment>
<feature type="transmembrane region" description="Helical" evidence="8">
    <location>
        <begin position="24"/>
        <end position="41"/>
    </location>
</feature>
<evidence type="ECO:0000313" key="9">
    <source>
        <dbReference type="EMBL" id="SVE04486.1"/>
    </source>
</evidence>
<keyword evidence="4" id="KW-0808">Transferase</keyword>
<dbReference type="AlphaFoldDB" id="A0A383A9D9"/>
<keyword evidence="5 8" id="KW-0812">Transmembrane</keyword>
<dbReference type="InterPro" id="IPR050297">
    <property type="entry name" value="LipidA_mod_glycosyltrf_83"/>
</dbReference>
<evidence type="ECO:0008006" key="10">
    <source>
        <dbReference type="Google" id="ProtNLM"/>
    </source>
</evidence>
<evidence type="ECO:0000256" key="8">
    <source>
        <dbReference type="SAM" id="Phobius"/>
    </source>
</evidence>
<dbReference type="GO" id="GO:0005886">
    <property type="term" value="C:plasma membrane"/>
    <property type="evidence" value="ECO:0007669"/>
    <property type="project" value="UniProtKB-SubCell"/>
</dbReference>
<name>A0A383A9D9_9ZZZZ</name>
<keyword evidence="7 8" id="KW-0472">Membrane</keyword>
<reference evidence="9" key="1">
    <citation type="submission" date="2018-05" db="EMBL/GenBank/DDBJ databases">
        <authorList>
            <person name="Lanie J.A."/>
            <person name="Ng W.-L."/>
            <person name="Kazmierczak K.M."/>
            <person name="Andrzejewski T.M."/>
            <person name="Davidsen T.M."/>
            <person name="Wayne K.J."/>
            <person name="Tettelin H."/>
            <person name="Glass J.I."/>
            <person name="Rusch D."/>
            <person name="Podicherti R."/>
            <person name="Tsui H.-C.T."/>
            <person name="Winkler M.E."/>
        </authorList>
    </citation>
    <scope>NUCLEOTIDE SEQUENCE</scope>
</reference>
<evidence type="ECO:0000256" key="7">
    <source>
        <dbReference type="ARBA" id="ARBA00023136"/>
    </source>
</evidence>
<dbReference type="GO" id="GO:0010041">
    <property type="term" value="P:response to iron(III) ion"/>
    <property type="evidence" value="ECO:0007669"/>
    <property type="project" value="TreeGrafter"/>
</dbReference>
<keyword evidence="6 8" id="KW-1133">Transmembrane helix</keyword>
<evidence type="ECO:0000256" key="6">
    <source>
        <dbReference type="ARBA" id="ARBA00022989"/>
    </source>
</evidence>
<accession>A0A383A9D9</accession>
<dbReference type="GO" id="GO:0016763">
    <property type="term" value="F:pentosyltransferase activity"/>
    <property type="evidence" value="ECO:0007669"/>
    <property type="project" value="TreeGrafter"/>
</dbReference>